<evidence type="ECO:0000313" key="1">
    <source>
        <dbReference type="EMBL" id="NEB92414.1"/>
    </source>
</evidence>
<dbReference type="EMBL" id="JAAGMR010000145">
    <property type="protein sequence ID" value="NEB92414.1"/>
    <property type="molecule type" value="Genomic_DNA"/>
</dbReference>
<accession>A0A7K3QR92</accession>
<proteinExistence type="predicted"/>
<dbReference type="Proteomes" id="UP000470520">
    <property type="component" value="Unassembled WGS sequence"/>
</dbReference>
<gene>
    <name evidence="1" type="ORF">G3I21_11915</name>
</gene>
<dbReference type="RefSeq" id="WP_164188213.1">
    <property type="nucleotide sequence ID" value="NZ_JAAGMR010000145.1"/>
</dbReference>
<evidence type="ECO:0000313" key="2">
    <source>
        <dbReference type="Proteomes" id="UP000470520"/>
    </source>
</evidence>
<dbReference type="AlphaFoldDB" id="A0A7K3QR92"/>
<organism evidence="1 2">
    <name type="scientific">Streptomyces bauhiniae</name>
    <dbReference type="NCBI Taxonomy" id="2340725"/>
    <lineage>
        <taxon>Bacteria</taxon>
        <taxon>Bacillati</taxon>
        <taxon>Actinomycetota</taxon>
        <taxon>Actinomycetes</taxon>
        <taxon>Kitasatosporales</taxon>
        <taxon>Streptomycetaceae</taxon>
        <taxon>Streptomyces</taxon>
    </lineage>
</organism>
<sequence length="103" mass="10846">MTLPVQLPPPSPALTIHETAARIRRTAERARTDMTRNSEYWTTGWAAGVTNAIGGDTGELAALFPPETALEIADWLDTVASAATRHGVPLPPLALALVCAATT</sequence>
<reference evidence="1 2" key="1">
    <citation type="submission" date="2020-01" db="EMBL/GenBank/DDBJ databases">
        <title>Insect and environment-associated Actinomycetes.</title>
        <authorList>
            <person name="Currrie C."/>
            <person name="Chevrette M."/>
            <person name="Carlson C."/>
            <person name="Stubbendieck R."/>
            <person name="Wendt-Pienkowski E."/>
        </authorList>
    </citation>
    <scope>NUCLEOTIDE SEQUENCE [LARGE SCALE GENOMIC DNA]</scope>
    <source>
        <strain evidence="1 2">SID7754</strain>
    </source>
</reference>
<name>A0A7K3QR92_9ACTN</name>
<protein>
    <submittedName>
        <fullName evidence="1">Uncharacterized protein</fullName>
    </submittedName>
</protein>
<comment type="caution">
    <text evidence="1">The sequence shown here is derived from an EMBL/GenBank/DDBJ whole genome shotgun (WGS) entry which is preliminary data.</text>
</comment>